<feature type="coiled-coil region" evidence="1">
    <location>
        <begin position="758"/>
        <end position="901"/>
    </location>
</feature>
<reference evidence="3 4" key="1">
    <citation type="journal article" date="2024" name="Nat. Commun.">
        <title>Phylogenomics reveals the evolutionary origins of lichenization in chlorophyte algae.</title>
        <authorList>
            <person name="Puginier C."/>
            <person name="Libourel C."/>
            <person name="Otte J."/>
            <person name="Skaloud P."/>
            <person name="Haon M."/>
            <person name="Grisel S."/>
            <person name="Petersen M."/>
            <person name="Berrin J.G."/>
            <person name="Delaux P.M."/>
            <person name="Dal Grande F."/>
            <person name="Keller J."/>
        </authorList>
    </citation>
    <scope>NUCLEOTIDE SEQUENCE [LARGE SCALE GENOMIC DNA]</scope>
    <source>
        <strain evidence="3 4">SAG 2043</strain>
    </source>
</reference>
<feature type="compositionally biased region" description="Polar residues" evidence="2">
    <location>
        <begin position="289"/>
        <end position="299"/>
    </location>
</feature>
<feature type="coiled-coil region" evidence="1">
    <location>
        <begin position="662"/>
        <end position="689"/>
    </location>
</feature>
<sequence>MPANATRPERGASLDSFPYEAIIKWLPSTQRSYNPGSADCFDLQLETPRGPRDLRIRAGNPEQVTSILGEIEGTVLQLVAARTAANAGLTAGSGQVADTLHTQSANQPSAVERAQLGSLSGNAGSEAAPLSQRSTRQSRDWEAGRAKVRESLQAGIAGQAHAASEDRPGAEYVAVTNNINRAAEQSSVASSPEPWPEPERGAAAVGSTAYKSTGHGPIEAAEPSSSGSAATPTAHAGRTPSSTYYPATGPMARPGVRQGRDSLQRVDSVSSEGSSSKGDDTQADTATTRQVMTSPFQPQIGTSEADLQVQVRVLEDLVTRLSAQLPTPAAHSPAFDLPIELLAEENALLLQQQASLESQLGQLQAKLLARSGEVVQLSQEAAGLTAQLQERNAALARLERQVERSQAAYESSEEQCGELEMDLARALEALQREQQNADALHQLQSQLVAEAAARQEAAEEAARLSGELGAVAQLREEAEAAIEEVAELRSTTASVEALLEEVQARDAKNQELLAIASAAAEEAVAARNILASKVKIMEAEAAALHSRLADLQGAQQQAERLQAQLDASHKALKAADDELVALRAQVLEQKVAAERNGREQGSLQAQMTELKEACEATGLVSQRTGLAHGSLAALEALHAAEAGRDAAVQRAYNAQMAHEREQRQWELQRQQLETTVAELRHSVMDLEGSLATAKATGASTSRQLDSVRAELTAVQQTRHDVEGSLRLQLAAAQAEAAAAGRLVASHHDGRLDGHARSAAELDRILDAKDALLDKYREEASHATAELASLKAHYDREKQAAQQATSSMESEIQRLRIDISRLAERAEQASAAESALRPNLEDAERRAAQAVLRMTAALAQEEAAVRARKELHLQLDRAQLEQSRAERQRDAALSSNESLRRQCEALQDVALMGQPNRYETSLGGQFGSAEKMLKAKRHKASNKRSRRHADAGRPLQEVQLGA</sequence>
<accession>A0AAW1RAK5</accession>
<feature type="compositionally biased region" description="Low complexity" evidence="2">
    <location>
        <begin position="219"/>
        <end position="237"/>
    </location>
</feature>
<protein>
    <submittedName>
        <fullName evidence="3">Uncharacterized protein</fullName>
    </submittedName>
</protein>
<feature type="compositionally biased region" description="Basic residues" evidence="2">
    <location>
        <begin position="933"/>
        <end position="946"/>
    </location>
</feature>
<dbReference type="AlphaFoldDB" id="A0AAW1RAK5"/>
<evidence type="ECO:0000256" key="2">
    <source>
        <dbReference type="SAM" id="MobiDB-lite"/>
    </source>
</evidence>
<dbReference type="Proteomes" id="UP001489004">
    <property type="component" value="Unassembled WGS sequence"/>
</dbReference>
<comment type="caution">
    <text evidence="3">The sequence shown here is derived from an EMBL/GenBank/DDBJ whole genome shotgun (WGS) entry which is preliminary data.</text>
</comment>
<feature type="coiled-coil region" evidence="1">
    <location>
        <begin position="534"/>
        <end position="578"/>
    </location>
</feature>
<evidence type="ECO:0000313" key="3">
    <source>
        <dbReference type="EMBL" id="KAK9830560.1"/>
    </source>
</evidence>
<feature type="region of interest" description="Disordered" evidence="2">
    <location>
        <begin position="183"/>
        <end position="299"/>
    </location>
</feature>
<keyword evidence="4" id="KW-1185">Reference proteome</keyword>
<feature type="region of interest" description="Disordered" evidence="2">
    <location>
        <begin position="930"/>
        <end position="961"/>
    </location>
</feature>
<proteinExistence type="predicted"/>
<evidence type="ECO:0000256" key="1">
    <source>
        <dbReference type="SAM" id="Coils"/>
    </source>
</evidence>
<dbReference type="EMBL" id="JALJOR010000001">
    <property type="protein sequence ID" value="KAK9830560.1"/>
    <property type="molecule type" value="Genomic_DNA"/>
</dbReference>
<feature type="compositionally biased region" description="Low complexity" evidence="2">
    <location>
        <begin position="266"/>
        <end position="276"/>
    </location>
</feature>
<gene>
    <name evidence="3" type="ORF">WJX72_012490</name>
</gene>
<feature type="region of interest" description="Disordered" evidence="2">
    <location>
        <begin position="120"/>
        <end position="145"/>
    </location>
</feature>
<keyword evidence="1" id="KW-0175">Coiled coil</keyword>
<name>A0AAW1RAK5_9CHLO</name>
<organism evidence="3 4">
    <name type="scientific">[Myrmecia] bisecta</name>
    <dbReference type="NCBI Taxonomy" id="41462"/>
    <lineage>
        <taxon>Eukaryota</taxon>
        <taxon>Viridiplantae</taxon>
        <taxon>Chlorophyta</taxon>
        <taxon>core chlorophytes</taxon>
        <taxon>Trebouxiophyceae</taxon>
        <taxon>Trebouxiales</taxon>
        <taxon>Trebouxiaceae</taxon>
        <taxon>Myrmecia</taxon>
    </lineage>
</organism>
<feature type="coiled-coil region" evidence="1">
    <location>
        <begin position="339"/>
        <end position="505"/>
    </location>
</feature>
<evidence type="ECO:0000313" key="4">
    <source>
        <dbReference type="Proteomes" id="UP001489004"/>
    </source>
</evidence>